<proteinExistence type="predicted"/>
<evidence type="ECO:0000313" key="2">
    <source>
        <dbReference type="EMBL" id="SIT18409.1"/>
    </source>
</evidence>
<dbReference type="OrthoDB" id="9801763at2"/>
<dbReference type="PANTHER" id="PTHR34853">
    <property type="match status" value="1"/>
</dbReference>
<dbReference type="Gene3D" id="1.10.260.130">
    <property type="match status" value="1"/>
</dbReference>
<keyword evidence="3" id="KW-1185">Reference proteome</keyword>
<dbReference type="Gene3D" id="3.40.50.1820">
    <property type="entry name" value="alpha/beta hydrolase"/>
    <property type="match status" value="1"/>
</dbReference>
<dbReference type="RefSeq" id="WP_076517983.1">
    <property type="nucleotide sequence ID" value="NZ_FTOH01000014.1"/>
</dbReference>
<dbReference type="InterPro" id="IPR029058">
    <property type="entry name" value="AB_hydrolase_fold"/>
</dbReference>
<dbReference type="Proteomes" id="UP000185639">
    <property type="component" value="Unassembled WGS sequence"/>
</dbReference>
<gene>
    <name evidence="2" type="ORF">SAMN05421686_11445</name>
</gene>
<dbReference type="GO" id="GO:0004806">
    <property type="term" value="F:triacylglycerol lipase activity"/>
    <property type="evidence" value="ECO:0007669"/>
    <property type="project" value="InterPro"/>
</dbReference>
<keyword evidence="2" id="KW-0378">Hydrolase</keyword>
<sequence>MSDFKLKAGALALSAALLTPVAAHAAVEGPSGMDFYDIPSINTNQNGDLIWYRDASVNLGAGAALAKAYNVMYRSTDSLGAENAVTGTVLISSNEWTGAGERPTLSYAVGTHGLDQSCAPSMQLQAGSDYEIRNIRAALEKGYAVLVTDYQGYTTGATPTYLAGESQAHAALDIFRAASQIPRAGIDAEAPAAVWGFSQGGQTAAWVGQIADDYAPDLDLVGVASGGTPADFPVVADYLNGSTGASFLLGGIIGLSEQYPDDIPVDQLASANGKAAIADYKNKCTFEFLFDYMNQSLSSYTVGNKDLDELLMVPSIGQRINEQNLGGAGADVPVLLYHGTADEFIPIEQSVELKKDYCRRFDKVTYDVYPSEHIVTLFQAAPTVLTWLDERFAGQNPRNSCYSFAADPVSNANPGGGDFIVTLDEWNLDAELHLATLNQTVELPEDTSITADANITDETLVGDLYVPDFDTELNILVNLDVALSVEPVGQIEATNRLSRDGILAINGSTQANVLINAAGFGWLKLPFNCKTIEPANFDLNWEGPIADFGAGGIVFEGETEFSELECGWMTALFNSLVAGPGQEYNFRLVPPAPERL</sequence>
<evidence type="ECO:0000256" key="1">
    <source>
        <dbReference type="SAM" id="SignalP"/>
    </source>
</evidence>
<evidence type="ECO:0000313" key="3">
    <source>
        <dbReference type="Proteomes" id="UP000185639"/>
    </source>
</evidence>
<dbReference type="SUPFAM" id="SSF53474">
    <property type="entry name" value="alpha/beta-Hydrolases"/>
    <property type="match status" value="1"/>
</dbReference>
<dbReference type="Pfam" id="PF03583">
    <property type="entry name" value="LIP"/>
    <property type="match status" value="1"/>
</dbReference>
<dbReference type="EMBL" id="FTOH01000014">
    <property type="protein sequence ID" value="SIT18409.1"/>
    <property type="molecule type" value="Genomic_DNA"/>
</dbReference>
<dbReference type="InterPro" id="IPR005152">
    <property type="entry name" value="Lipase_secreted"/>
</dbReference>
<feature type="signal peptide" evidence="1">
    <location>
        <begin position="1"/>
        <end position="25"/>
    </location>
</feature>
<dbReference type="GO" id="GO:0016042">
    <property type="term" value="P:lipid catabolic process"/>
    <property type="evidence" value="ECO:0007669"/>
    <property type="project" value="InterPro"/>
</dbReference>
<dbReference type="PANTHER" id="PTHR34853:SF1">
    <property type="entry name" value="LIPASE 5"/>
    <property type="match status" value="1"/>
</dbReference>
<keyword evidence="1" id="KW-0732">Signal</keyword>
<name>A0A1N7Q6R7_9GAMM</name>
<accession>A0A1N7Q6R7</accession>
<protein>
    <submittedName>
        <fullName evidence="2">Predicted hydrolase of the alpha/beta-hydrolase fold</fullName>
    </submittedName>
</protein>
<dbReference type="AlphaFoldDB" id="A0A1N7Q6R7"/>
<organism evidence="2 3">
    <name type="scientific">Thalassolituus maritimus</name>
    <dbReference type="NCBI Taxonomy" id="484498"/>
    <lineage>
        <taxon>Bacteria</taxon>
        <taxon>Pseudomonadati</taxon>
        <taxon>Pseudomonadota</taxon>
        <taxon>Gammaproteobacteria</taxon>
        <taxon>Oceanospirillales</taxon>
        <taxon>Oceanospirillaceae</taxon>
        <taxon>Thalassolituus</taxon>
    </lineage>
</organism>
<reference evidence="3" key="1">
    <citation type="submission" date="2017-01" db="EMBL/GenBank/DDBJ databases">
        <authorList>
            <person name="Varghese N."/>
            <person name="Submissions S."/>
        </authorList>
    </citation>
    <scope>NUCLEOTIDE SEQUENCE [LARGE SCALE GENOMIC DNA]</scope>
    <source>
        <strain evidence="3">DSM 24913</strain>
    </source>
</reference>
<feature type="chain" id="PRO_5013066088" evidence="1">
    <location>
        <begin position="26"/>
        <end position="596"/>
    </location>
</feature>
<dbReference type="STRING" id="484498.SAMN05421686_11445"/>